<dbReference type="OrthoDB" id="9807026at2"/>
<comment type="function">
    <text evidence="9">The M ring may be actively involved in energy transduction.</text>
</comment>
<keyword evidence="15" id="KW-0969">Cilium</keyword>
<dbReference type="GO" id="GO:0003774">
    <property type="term" value="F:cytoskeletal motor activity"/>
    <property type="evidence" value="ECO:0007669"/>
    <property type="project" value="InterPro"/>
</dbReference>
<feature type="region of interest" description="Disordered" evidence="11">
    <location>
        <begin position="291"/>
        <end position="334"/>
    </location>
</feature>
<keyword evidence="7 12" id="KW-0472">Membrane</keyword>
<dbReference type="AlphaFoldDB" id="A0A2C8FD47"/>
<dbReference type="Gene3D" id="3.30.300.30">
    <property type="match status" value="1"/>
</dbReference>
<evidence type="ECO:0000256" key="9">
    <source>
        <dbReference type="PIRNR" id="PIRNR004862"/>
    </source>
</evidence>
<dbReference type="InterPro" id="IPR006182">
    <property type="entry name" value="FliF_N_dom"/>
</dbReference>
<dbReference type="InterPro" id="IPR013556">
    <property type="entry name" value="Flag_M-ring_C"/>
</dbReference>
<name>A0A2C8FD47_9BACT</name>
<evidence type="ECO:0000256" key="11">
    <source>
        <dbReference type="SAM" id="MobiDB-lite"/>
    </source>
</evidence>
<evidence type="ECO:0000259" key="14">
    <source>
        <dbReference type="Pfam" id="PF08345"/>
    </source>
</evidence>
<reference evidence="16" key="1">
    <citation type="submission" date="2017-09" db="EMBL/GenBank/DDBJ databases">
        <authorList>
            <person name="Regsiter A."/>
            <person name="William W."/>
        </authorList>
    </citation>
    <scope>NUCLEOTIDE SEQUENCE [LARGE SCALE GENOMIC DNA]</scope>
    <source>
        <strain evidence="16">500-1</strain>
    </source>
</reference>
<evidence type="ECO:0000259" key="13">
    <source>
        <dbReference type="Pfam" id="PF01514"/>
    </source>
</evidence>
<dbReference type="Pfam" id="PF08345">
    <property type="entry name" value="YscJ_FliF_C"/>
    <property type="match status" value="1"/>
</dbReference>
<dbReference type="Proteomes" id="UP000219215">
    <property type="component" value="Chromosome DPRO"/>
</dbReference>
<evidence type="ECO:0000313" key="15">
    <source>
        <dbReference type="EMBL" id="SOB60705.1"/>
    </source>
</evidence>
<proteinExistence type="inferred from homology"/>
<comment type="subcellular location">
    <subcellularLocation>
        <location evidence="1 9">Bacterial flagellum basal body</location>
    </subcellularLocation>
    <subcellularLocation>
        <location evidence="2">Cell membrane</location>
        <topology evidence="2">Multi-pass membrane protein</topology>
    </subcellularLocation>
</comment>
<feature type="domain" description="Flagellar M-ring C-terminal" evidence="14">
    <location>
        <begin position="254"/>
        <end position="414"/>
    </location>
</feature>
<keyword evidence="4" id="KW-1003">Cell membrane</keyword>
<dbReference type="InterPro" id="IPR045851">
    <property type="entry name" value="AMP-bd_C_sf"/>
</dbReference>
<keyword evidence="16" id="KW-1185">Reference proteome</keyword>
<protein>
    <recommendedName>
        <fullName evidence="9">Flagellar M-ring protein</fullName>
    </recommendedName>
</protein>
<dbReference type="PANTHER" id="PTHR30046">
    <property type="entry name" value="FLAGELLAR M-RING PROTEIN"/>
    <property type="match status" value="1"/>
</dbReference>
<keyword evidence="15" id="KW-0966">Cell projection</keyword>
<dbReference type="KEGG" id="pprf:DPRO_3788"/>
<evidence type="ECO:0000256" key="8">
    <source>
        <dbReference type="ARBA" id="ARBA00023143"/>
    </source>
</evidence>
<evidence type="ECO:0000256" key="6">
    <source>
        <dbReference type="ARBA" id="ARBA00022989"/>
    </source>
</evidence>
<dbReference type="InterPro" id="IPR000067">
    <property type="entry name" value="FlgMring_FliF"/>
</dbReference>
<dbReference type="GO" id="GO:0009431">
    <property type="term" value="C:bacterial-type flagellum basal body, MS ring"/>
    <property type="evidence" value="ECO:0007669"/>
    <property type="project" value="InterPro"/>
</dbReference>
<evidence type="ECO:0000313" key="16">
    <source>
        <dbReference type="Proteomes" id="UP000219215"/>
    </source>
</evidence>
<evidence type="ECO:0000256" key="5">
    <source>
        <dbReference type="ARBA" id="ARBA00022692"/>
    </source>
</evidence>
<evidence type="ECO:0000256" key="2">
    <source>
        <dbReference type="ARBA" id="ARBA00004651"/>
    </source>
</evidence>
<dbReference type="PRINTS" id="PR01009">
    <property type="entry name" value="FLGMRINGFLIF"/>
</dbReference>
<feature type="transmembrane region" description="Helical" evidence="12">
    <location>
        <begin position="25"/>
        <end position="45"/>
    </location>
</feature>
<evidence type="ECO:0000256" key="4">
    <source>
        <dbReference type="ARBA" id="ARBA00022475"/>
    </source>
</evidence>
<dbReference type="EMBL" id="LT907975">
    <property type="protein sequence ID" value="SOB60705.1"/>
    <property type="molecule type" value="Genomic_DNA"/>
</dbReference>
<dbReference type="InterPro" id="IPR043427">
    <property type="entry name" value="YscJ/FliF"/>
</dbReference>
<feature type="compositionally biased region" description="Low complexity" evidence="11">
    <location>
        <begin position="316"/>
        <end position="326"/>
    </location>
</feature>
<sequence length="533" mass="59617">MPPSVSEYLQKVTGFWSDRTMSQRILIAGLAVSVILAFALMIYWMNKPDYKTLMTNLYPEDANRVVSMLQAAKEDYRLTDNGSTIQVPADRVYELRLQVAGEGNLHGQGIGFEIFDEVQIGQTDFVQHINYQRALQGELARTITEFPMVDKTRVHLVLPQKSLFIEDQMPPSASIFLQLKDDGKLGANEVQGIVNLVAMAVEGLDPKNITVTDMKGRPLYTPEDDSMGLALSNTQLEYKAEIERKMQRRIMELLGPVVGPEKVIARVNSDLDFSQKTIRKEVFDPDGSVVRSETRSEETTAGAANLAGGEPDANFRGDGFTGTRTTQDSTRESRTTNFEINKQEENIIAPVGELQRLSVAVIVDGTWQTNEETGESVYVPRTEEELQRIENLIANAVGFDSVRGDTIEVSNISFGEPVLYDSESLMRTMLEYAQRLGKPFLNGLLIFLFLILVVRPVVMALIRPRVAEQEIEEMAGLPGAERLALEEEEVDEEAMDISRRLENAKNHAVQLSDENLDQAVHLLKTWLTQEEGA</sequence>
<evidence type="ECO:0000256" key="3">
    <source>
        <dbReference type="ARBA" id="ARBA00007971"/>
    </source>
</evidence>
<keyword evidence="10" id="KW-0175">Coiled coil</keyword>
<accession>A0A2C8FD47</accession>
<dbReference type="PANTHER" id="PTHR30046:SF0">
    <property type="entry name" value="FLAGELLAR M-RING PROTEIN"/>
    <property type="match status" value="1"/>
</dbReference>
<gene>
    <name evidence="15" type="ORF">DPRO_3788</name>
</gene>
<keyword evidence="5 12" id="KW-0812">Transmembrane</keyword>
<dbReference type="PIRSF" id="PIRSF004862">
    <property type="entry name" value="FliF"/>
    <property type="match status" value="1"/>
</dbReference>
<evidence type="ECO:0000256" key="12">
    <source>
        <dbReference type="SAM" id="Phobius"/>
    </source>
</evidence>
<comment type="similarity">
    <text evidence="3 9">Belongs to the FliF family.</text>
</comment>
<evidence type="ECO:0000256" key="10">
    <source>
        <dbReference type="SAM" id="Coils"/>
    </source>
</evidence>
<feature type="domain" description="Flagellar M-ring N-terminal" evidence="13">
    <location>
        <begin position="45"/>
        <end position="219"/>
    </location>
</feature>
<evidence type="ECO:0000256" key="7">
    <source>
        <dbReference type="ARBA" id="ARBA00023136"/>
    </source>
</evidence>
<keyword evidence="8 9" id="KW-0975">Bacterial flagellum</keyword>
<feature type="coiled-coil region" evidence="10">
    <location>
        <begin position="487"/>
        <end position="514"/>
    </location>
</feature>
<organism evidence="15 16">
    <name type="scientific">Pseudodesulfovibrio profundus</name>
    <dbReference type="NCBI Taxonomy" id="57320"/>
    <lineage>
        <taxon>Bacteria</taxon>
        <taxon>Pseudomonadati</taxon>
        <taxon>Thermodesulfobacteriota</taxon>
        <taxon>Desulfovibrionia</taxon>
        <taxon>Desulfovibrionales</taxon>
        <taxon>Desulfovibrionaceae</taxon>
    </lineage>
</organism>
<keyword evidence="15" id="KW-0282">Flagellum</keyword>
<dbReference type="NCBIfam" id="TIGR00206">
    <property type="entry name" value="fliF"/>
    <property type="match status" value="1"/>
</dbReference>
<dbReference type="GO" id="GO:0005886">
    <property type="term" value="C:plasma membrane"/>
    <property type="evidence" value="ECO:0007669"/>
    <property type="project" value="UniProtKB-SubCell"/>
</dbReference>
<dbReference type="RefSeq" id="WP_097013390.1">
    <property type="nucleotide sequence ID" value="NZ_LT907975.1"/>
</dbReference>
<dbReference type="Pfam" id="PF01514">
    <property type="entry name" value="YscJ_FliF"/>
    <property type="match status" value="1"/>
</dbReference>
<evidence type="ECO:0000256" key="1">
    <source>
        <dbReference type="ARBA" id="ARBA00004117"/>
    </source>
</evidence>
<feature type="transmembrane region" description="Helical" evidence="12">
    <location>
        <begin position="440"/>
        <end position="462"/>
    </location>
</feature>
<keyword evidence="6 12" id="KW-1133">Transmembrane helix</keyword>
<dbReference type="GO" id="GO:0071973">
    <property type="term" value="P:bacterial-type flagellum-dependent cell motility"/>
    <property type="evidence" value="ECO:0007669"/>
    <property type="project" value="InterPro"/>
</dbReference>